<feature type="active site" evidence="8">
    <location>
        <position position="446"/>
    </location>
</feature>
<organism evidence="12 13">
    <name type="scientific">Sesamum alatum</name>
    <dbReference type="NCBI Taxonomy" id="300844"/>
    <lineage>
        <taxon>Eukaryota</taxon>
        <taxon>Viridiplantae</taxon>
        <taxon>Streptophyta</taxon>
        <taxon>Embryophyta</taxon>
        <taxon>Tracheophyta</taxon>
        <taxon>Spermatophyta</taxon>
        <taxon>Magnoliopsida</taxon>
        <taxon>eudicotyledons</taxon>
        <taxon>Gunneridae</taxon>
        <taxon>Pentapetalae</taxon>
        <taxon>asterids</taxon>
        <taxon>lamiids</taxon>
        <taxon>Lamiales</taxon>
        <taxon>Pedaliaceae</taxon>
        <taxon>Sesamum</taxon>
    </lineage>
</organism>
<dbReference type="GO" id="GO:0016020">
    <property type="term" value="C:membrane"/>
    <property type="evidence" value="ECO:0007669"/>
    <property type="project" value="InterPro"/>
</dbReference>
<evidence type="ECO:0000256" key="8">
    <source>
        <dbReference type="PIRSR" id="PIRSR605150-1"/>
    </source>
</evidence>
<comment type="caution">
    <text evidence="12">The sequence shown here is derived from an EMBL/GenBank/DDBJ whole genome shotgun (WGS) entry which is preliminary data.</text>
</comment>
<dbReference type="EMBL" id="JACGWO010000006">
    <property type="protein sequence ID" value="KAK4425536.1"/>
    <property type="molecule type" value="Genomic_DNA"/>
</dbReference>
<evidence type="ECO:0000256" key="11">
    <source>
        <dbReference type="SAM" id="Phobius"/>
    </source>
</evidence>
<keyword evidence="13" id="KW-1185">Reference proteome</keyword>
<sequence length="729" mass="83497">MESSCTLPLHVCHVKKTEMVINRLHIFLHAIAIVAQFYYRITTLSQIIKTRETPLLPYLIVIVSEFVLAFIWIMHQASQWRPVKRTVYPERLPDDGKLPAIDVFICTAHPGKEPSLGVMNTVISAMSLDYPPDKLAVYLSDDGGSYVTLHAVREAWKFARLWIPFCRKYGLRIRCPESYFSADEESADEKFTGCSDFAADRKIIETKYAEFQEALEKNSVNANASYSRNHPSRIEMITDESDPKEMPLLVYVAREKRPDHHHHFKAGALNVLLRVSALISNGPYFLVLDCDMYCYDPSSARQAMCFYLDPKISPEIGWVQFPHKFHNINNENDIYDSRNNSFWRGLQGMDGLRGPMLCGSNFFMRREAICGTDTIQKDIHLNQLKKFFGSSNEFIRSIYKPQLLEDRQNLAGRLQNELQLLSSCTYDDDTEWGKEVGYKYVTVSEDTITSLILHCRGWRSLYLDPARPCFLGATPTNLNDMLVQHTRWALGVLQIALSRFSPFVYGALRMSILQSMLYATVGCLYVVPFYCFAIIPQICLLYGIPLYPKVSDPFFILFAFIFMSSHVKNLQAVFLYGDSFRTALNDLRVGMMRSGTCHFYAFWEAILERIGLYKTHFVLTNKVADKEQTRRYEQGIYDFQASSLLLVPLCSLYILNLATFIIGIPMIFHKADELLPQAVFPFLGIIVNYHLLEGMFFRKDSGRIAPSVTLQSLAVSAVIFCFGSLLLLY</sequence>
<feature type="transmembrane region" description="Helical" evidence="11">
    <location>
        <begin position="55"/>
        <end position="75"/>
    </location>
</feature>
<feature type="transmembrane region" description="Helical" evidence="11">
    <location>
        <begin position="674"/>
        <end position="692"/>
    </location>
</feature>
<evidence type="ECO:0000313" key="12">
    <source>
        <dbReference type="EMBL" id="KAK4425536.1"/>
    </source>
</evidence>
<feature type="binding site" evidence="10">
    <location>
        <position position="265"/>
    </location>
    <ligand>
        <name>Mn(2+)</name>
        <dbReference type="ChEBI" id="CHEBI:29035"/>
    </ligand>
</feature>
<evidence type="ECO:0000256" key="9">
    <source>
        <dbReference type="PIRSR" id="PIRSR605150-2"/>
    </source>
</evidence>
<feature type="active site" evidence="8">
    <location>
        <position position="142"/>
    </location>
</feature>
<proteinExistence type="predicted"/>
<dbReference type="GO" id="GO:0071555">
    <property type="term" value="P:cell wall organization"/>
    <property type="evidence" value="ECO:0007669"/>
    <property type="project" value="UniProtKB-KW"/>
</dbReference>
<dbReference type="FunFam" id="3.90.550.10:FF:000194">
    <property type="entry name" value="Cellulose synthase-like protein G2 isoform A"/>
    <property type="match status" value="1"/>
</dbReference>
<comment type="subcellular location">
    <subcellularLocation>
        <location evidence="1">Endomembrane system</location>
        <topology evidence="1">Multi-pass membrane protein</topology>
    </subcellularLocation>
</comment>
<dbReference type="Proteomes" id="UP001293254">
    <property type="component" value="Unassembled WGS sequence"/>
</dbReference>
<accession>A0AAE1Y999</accession>
<dbReference type="GO" id="GO:0016760">
    <property type="term" value="F:cellulose synthase (UDP-forming) activity"/>
    <property type="evidence" value="ECO:0007669"/>
    <property type="project" value="InterPro"/>
</dbReference>
<evidence type="ECO:0000256" key="10">
    <source>
        <dbReference type="PIRSR" id="PIRSR605150-3"/>
    </source>
</evidence>
<reference evidence="12" key="2">
    <citation type="journal article" date="2024" name="Plant">
        <title>Genomic evolution and insights into agronomic trait innovations of Sesamum species.</title>
        <authorList>
            <person name="Miao H."/>
            <person name="Wang L."/>
            <person name="Qu L."/>
            <person name="Liu H."/>
            <person name="Sun Y."/>
            <person name="Le M."/>
            <person name="Wang Q."/>
            <person name="Wei S."/>
            <person name="Zheng Y."/>
            <person name="Lin W."/>
            <person name="Duan Y."/>
            <person name="Cao H."/>
            <person name="Xiong S."/>
            <person name="Wang X."/>
            <person name="Wei L."/>
            <person name="Li C."/>
            <person name="Ma Q."/>
            <person name="Ju M."/>
            <person name="Zhao R."/>
            <person name="Li G."/>
            <person name="Mu C."/>
            <person name="Tian Q."/>
            <person name="Mei H."/>
            <person name="Zhang T."/>
            <person name="Gao T."/>
            <person name="Zhang H."/>
        </authorList>
    </citation>
    <scope>NUCLEOTIDE SEQUENCE</scope>
    <source>
        <strain evidence="12">3651</strain>
    </source>
</reference>
<gene>
    <name evidence="12" type="ORF">Salat_1747600</name>
</gene>
<keyword evidence="5 11" id="KW-1133">Transmembrane helix</keyword>
<feature type="binding site" evidence="9">
    <location>
        <position position="113"/>
    </location>
    <ligand>
        <name>UDP-alpha-D-glucose</name>
        <dbReference type="ChEBI" id="CHEBI:58885"/>
    </ligand>
</feature>
<dbReference type="PANTHER" id="PTHR13301">
    <property type="entry name" value="X-BOX TRANSCRIPTION FACTOR-RELATED"/>
    <property type="match status" value="1"/>
</dbReference>
<evidence type="ECO:0000256" key="5">
    <source>
        <dbReference type="ARBA" id="ARBA00022989"/>
    </source>
</evidence>
<feature type="transmembrane region" description="Helical" evidence="11">
    <location>
        <begin position="704"/>
        <end position="728"/>
    </location>
</feature>
<reference evidence="12" key="1">
    <citation type="submission" date="2020-06" db="EMBL/GenBank/DDBJ databases">
        <authorList>
            <person name="Li T."/>
            <person name="Hu X."/>
            <person name="Zhang T."/>
            <person name="Song X."/>
            <person name="Zhang H."/>
            <person name="Dai N."/>
            <person name="Sheng W."/>
            <person name="Hou X."/>
            <person name="Wei L."/>
        </authorList>
    </citation>
    <scope>NUCLEOTIDE SEQUENCE</scope>
    <source>
        <strain evidence="12">3651</strain>
        <tissue evidence="12">Leaf</tissue>
    </source>
</reference>
<dbReference type="Pfam" id="PF03552">
    <property type="entry name" value="Cellulose_synt"/>
    <property type="match status" value="1"/>
</dbReference>
<dbReference type="Gene3D" id="3.90.550.10">
    <property type="entry name" value="Spore Coat Polysaccharide Biosynthesis Protein SpsA, Chain A"/>
    <property type="match status" value="2"/>
</dbReference>
<evidence type="ECO:0000313" key="13">
    <source>
        <dbReference type="Proteomes" id="UP001293254"/>
    </source>
</evidence>
<name>A0AAE1Y999_9LAMI</name>
<evidence type="ECO:0000256" key="7">
    <source>
        <dbReference type="ARBA" id="ARBA00023316"/>
    </source>
</evidence>
<feature type="transmembrane region" description="Helical" evidence="11">
    <location>
        <begin position="20"/>
        <end position="39"/>
    </location>
</feature>
<feature type="binding site" evidence="9">
    <location>
        <position position="112"/>
    </location>
    <ligand>
        <name>UDP-alpha-D-glucose</name>
        <dbReference type="ChEBI" id="CHEBI:58885"/>
    </ligand>
</feature>
<feature type="transmembrane region" description="Helical" evidence="11">
    <location>
        <begin position="644"/>
        <end position="668"/>
    </location>
</feature>
<keyword evidence="6 11" id="KW-0472">Membrane</keyword>
<dbReference type="InterPro" id="IPR029044">
    <property type="entry name" value="Nucleotide-diphossugar_trans"/>
</dbReference>
<feature type="transmembrane region" description="Helical" evidence="11">
    <location>
        <begin position="555"/>
        <end position="576"/>
    </location>
</feature>
<dbReference type="SUPFAM" id="SSF53448">
    <property type="entry name" value="Nucleotide-diphospho-sugar transferases"/>
    <property type="match status" value="1"/>
</dbReference>
<evidence type="ECO:0000256" key="1">
    <source>
        <dbReference type="ARBA" id="ARBA00004127"/>
    </source>
</evidence>
<evidence type="ECO:0000256" key="6">
    <source>
        <dbReference type="ARBA" id="ARBA00023136"/>
    </source>
</evidence>
<keyword evidence="2" id="KW-0328">Glycosyltransferase</keyword>
<keyword evidence="7" id="KW-0961">Cell wall biogenesis/degradation</keyword>
<protein>
    <submittedName>
        <fullName evidence="12">Cellulose synthase-like protein G2</fullName>
    </submittedName>
</protein>
<feature type="binding site" evidence="9">
    <location>
        <position position="142"/>
    </location>
    <ligand>
        <name>UDP-alpha-D-glucose</name>
        <dbReference type="ChEBI" id="CHEBI:58885"/>
    </ligand>
</feature>
<dbReference type="GO" id="GO:0012505">
    <property type="term" value="C:endomembrane system"/>
    <property type="evidence" value="ECO:0007669"/>
    <property type="project" value="UniProtKB-SubCell"/>
</dbReference>
<dbReference type="InterPro" id="IPR005150">
    <property type="entry name" value="Cellulose_synth"/>
</dbReference>
<feature type="binding site" evidence="10">
    <location>
        <position position="289"/>
    </location>
    <ligand>
        <name>Mn(2+)</name>
        <dbReference type="ChEBI" id="CHEBI:29035"/>
    </ligand>
</feature>
<feature type="transmembrane region" description="Helical" evidence="11">
    <location>
        <begin position="515"/>
        <end position="535"/>
    </location>
</feature>
<keyword evidence="4 11" id="KW-0812">Transmembrane</keyword>
<evidence type="ECO:0000256" key="3">
    <source>
        <dbReference type="ARBA" id="ARBA00022679"/>
    </source>
</evidence>
<dbReference type="GO" id="GO:0030244">
    <property type="term" value="P:cellulose biosynthetic process"/>
    <property type="evidence" value="ECO:0007669"/>
    <property type="project" value="InterPro"/>
</dbReference>
<evidence type="ECO:0000256" key="2">
    <source>
        <dbReference type="ARBA" id="ARBA00022676"/>
    </source>
</evidence>
<evidence type="ECO:0000256" key="4">
    <source>
        <dbReference type="ARBA" id="ARBA00022692"/>
    </source>
</evidence>
<dbReference type="AlphaFoldDB" id="A0AAE1Y999"/>
<keyword evidence="3" id="KW-0808">Transferase</keyword>